<feature type="compositionally biased region" description="Low complexity" evidence="1">
    <location>
        <begin position="21"/>
        <end position="34"/>
    </location>
</feature>
<feature type="region of interest" description="Disordered" evidence="1">
    <location>
        <begin position="120"/>
        <end position="150"/>
    </location>
</feature>
<organism evidence="3 4">
    <name type="scientific">Streptomyces cremeus</name>
    <dbReference type="NCBI Taxonomy" id="66881"/>
    <lineage>
        <taxon>Bacteria</taxon>
        <taxon>Bacillati</taxon>
        <taxon>Actinomycetota</taxon>
        <taxon>Actinomycetes</taxon>
        <taxon>Kitasatosporales</taxon>
        <taxon>Streptomycetaceae</taxon>
        <taxon>Streptomyces</taxon>
    </lineage>
</organism>
<accession>A0ABV5P880</accession>
<gene>
    <name evidence="3" type="ORF">ACFFTU_05495</name>
</gene>
<feature type="compositionally biased region" description="Basic and acidic residues" evidence="1">
    <location>
        <begin position="41"/>
        <end position="54"/>
    </location>
</feature>
<evidence type="ECO:0000313" key="4">
    <source>
        <dbReference type="Proteomes" id="UP001589718"/>
    </source>
</evidence>
<dbReference type="Proteomes" id="UP001589718">
    <property type="component" value="Unassembled WGS sequence"/>
</dbReference>
<dbReference type="EMBL" id="JBHMCR010000004">
    <property type="protein sequence ID" value="MFB9519392.1"/>
    <property type="molecule type" value="Genomic_DNA"/>
</dbReference>
<keyword evidence="4" id="KW-1185">Reference proteome</keyword>
<comment type="caution">
    <text evidence="3">The sequence shown here is derived from an EMBL/GenBank/DDBJ whole genome shotgun (WGS) entry which is preliminary data.</text>
</comment>
<keyword evidence="2" id="KW-0732">Signal</keyword>
<name>A0ABV5P880_STRCM</name>
<reference evidence="3 4" key="1">
    <citation type="submission" date="2024-09" db="EMBL/GenBank/DDBJ databases">
        <authorList>
            <person name="Sun Q."/>
            <person name="Mori K."/>
        </authorList>
    </citation>
    <scope>NUCLEOTIDE SEQUENCE [LARGE SCALE GENOMIC DNA]</scope>
    <source>
        <strain evidence="3 4">JCM 4362</strain>
    </source>
</reference>
<sequence length="175" mass="18072">MIGLSAVVVFTVLLPFAGASAGPAPGTPAEPGRALAGVPRVTDDPKPRETEAPGRVRARCGPEVSSPDGVEAQTCVLTEAGRAWARTYYRNATGEELDAVLTLMAPAGRTVRMRCAIGAGDEPGSCETPREPAAQRRTAAPEKDASYTAVSEFAARGDGPLLLRSGSNSPESARP</sequence>
<feature type="compositionally biased region" description="Basic and acidic residues" evidence="1">
    <location>
        <begin position="128"/>
        <end position="145"/>
    </location>
</feature>
<protein>
    <submittedName>
        <fullName evidence="3">Uncharacterized protein</fullName>
    </submittedName>
</protein>
<evidence type="ECO:0000313" key="3">
    <source>
        <dbReference type="EMBL" id="MFB9519392.1"/>
    </source>
</evidence>
<feature type="region of interest" description="Disordered" evidence="1">
    <location>
        <begin position="21"/>
        <end position="54"/>
    </location>
</feature>
<evidence type="ECO:0000256" key="2">
    <source>
        <dbReference type="SAM" id="SignalP"/>
    </source>
</evidence>
<feature type="chain" id="PRO_5047302163" evidence="2">
    <location>
        <begin position="22"/>
        <end position="175"/>
    </location>
</feature>
<evidence type="ECO:0000256" key="1">
    <source>
        <dbReference type="SAM" id="MobiDB-lite"/>
    </source>
</evidence>
<proteinExistence type="predicted"/>
<dbReference type="RefSeq" id="WP_380836686.1">
    <property type="nucleotide sequence ID" value="NZ_BAAAXE010000013.1"/>
</dbReference>
<feature type="signal peptide" evidence="2">
    <location>
        <begin position="1"/>
        <end position="21"/>
    </location>
</feature>